<sequence>MTVVDLVVLAVVLVAALRGWRRGGTGLVLRAAGAVAGVLITGALARWLVPLVLAPDAAVSRYAVVLAAALVGALVGWGVGRRVGEALVRRTGGGWHRPGLPDRLLGVVAHGALALMLLVLATGVVSWIGPSGLGEAARGSTVLGAAAQHLPDPLVLLPARDGGTLADGGAR</sequence>
<keyword evidence="7" id="KW-1185">Reference proteome</keyword>
<dbReference type="InterPro" id="IPR003825">
    <property type="entry name" value="Colicin-V_CvpA"/>
</dbReference>
<dbReference type="Proteomes" id="UP001500928">
    <property type="component" value="Unassembled WGS sequence"/>
</dbReference>
<feature type="transmembrane region" description="Helical" evidence="5">
    <location>
        <begin position="104"/>
        <end position="128"/>
    </location>
</feature>
<comment type="subcellular location">
    <subcellularLocation>
        <location evidence="1">Membrane</location>
        <topology evidence="1">Multi-pass membrane protein</topology>
    </subcellularLocation>
</comment>
<accession>A0ABP9ACL4</accession>
<reference evidence="7" key="1">
    <citation type="journal article" date="2019" name="Int. J. Syst. Evol. Microbiol.">
        <title>The Global Catalogue of Microorganisms (GCM) 10K type strain sequencing project: providing services to taxonomists for standard genome sequencing and annotation.</title>
        <authorList>
            <consortium name="The Broad Institute Genomics Platform"/>
            <consortium name="The Broad Institute Genome Sequencing Center for Infectious Disease"/>
            <person name="Wu L."/>
            <person name="Ma J."/>
        </authorList>
    </citation>
    <scope>NUCLEOTIDE SEQUENCE [LARGE SCALE GENOMIC DNA]</scope>
    <source>
        <strain evidence="7">JCM 17979</strain>
    </source>
</reference>
<comment type="caution">
    <text evidence="6">The sequence shown here is derived from an EMBL/GenBank/DDBJ whole genome shotgun (WGS) entry which is preliminary data.</text>
</comment>
<proteinExistence type="predicted"/>
<dbReference type="EMBL" id="BAABHO010000005">
    <property type="protein sequence ID" value="GAA4778547.1"/>
    <property type="molecule type" value="Genomic_DNA"/>
</dbReference>
<name>A0ABP9ACL4_9PSEU</name>
<evidence type="ECO:0000256" key="4">
    <source>
        <dbReference type="ARBA" id="ARBA00023136"/>
    </source>
</evidence>
<keyword evidence="3 5" id="KW-1133">Transmembrane helix</keyword>
<feature type="transmembrane region" description="Helical" evidence="5">
    <location>
        <begin position="31"/>
        <end position="49"/>
    </location>
</feature>
<evidence type="ECO:0000313" key="6">
    <source>
        <dbReference type="EMBL" id="GAA4778547.1"/>
    </source>
</evidence>
<keyword evidence="2 5" id="KW-0812">Transmembrane</keyword>
<evidence type="ECO:0000256" key="5">
    <source>
        <dbReference type="SAM" id="Phobius"/>
    </source>
</evidence>
<gene>
    <name evidence="6" type="ORF">GCM10023200_09430</name>
</gene>
<evidence type="ECO:0000256" key="3">
    <source>
        <dbReference type="ARBA" id="ARBA00022989"/>
    </source>
</evidence>
<keyword evidence="4 5" id="KW-0472">Membrane</keyword>
<evidence type="ECO:0008006" key="8">
    <source>
        <dbReference type="Google" id="ProtNLM"/>
    </source>
</evidence>
<organism evidence="6 7">
    <name type="scientific">Actinomycetospora chlora</name>
    <dbReference type="NCBI Taxonomy" id="663608"/>
    <lineage>
        <taxon>Bacteria</taxon>
        <taxon>Bacillati</taxon>
        <taxon>Actinomycetota</taxon>
        <taxon>Actinomycetes</taxon>
        <taxon>Pseudonocardiales</taxon>
        <taxon>Pseudonocardiaceae</taxon>
        <taxon>Actinomycetospora</taxon>
    </lineage>
</organism>
<evidence type="ECO:0000256" key="1">
    <source>
        <dbReference type="ARBA" id="ARBA00004141"/>
    </source>
</evidence>
<protein>
    <recommendedName>
        <fullName evidence="8">Colicin V production protein</fullName>
    </recommendedName>
</protein>
<evidence type="ECO:0000313" key="7">
    <source>
        <dbReference type="Proteomes" id="UP001500928"/>
    </source>
</evidence>
<dbReference type="RefSeq" id="WP_345411278.1">
    <property type="nucleotide sequence ID" value="NZ_BAABHO010000005.1"/>
</dbReference>
<dbReference type="Pfam" id="PF02674">
    <property type="entry name" value="Colicin_V"/>
    <property type="match status" value="1"/>
</dbReference>
<evidence type="ECO:0000256" key="2">
    <source>
        <dbReference type="ARBA" id="ARBA00022692"/>
    </source>
</evidence>
<feature type="transmembrane region" description="Helical" evidence="5">
    <location>
        <begin position="61"/>
        <end position="80"/>
    </location>
</feature>